<evidence type="ECO:0000313" key="2">
    <source>
        <dbReference type="EMBL" id="KAH9596268.1"/>
    </source>
</evidence>
<dbReference type="EMBL" id="AMPZ03000001">
    <property type="protein sequence ID" value="KAH9596268.1"/>
    <property type="molecule type" value="Genomic_DNA"/>
</dbReference>
<reference evidence="2" key="4">
    <citation type="journal article" date="2022" name="PLoS Pathog.">
        <title>Chromosome-level genome of Schistosoma haematobium underpins genome-wide explorations of molecular variation.</title>
        <authorList>
            <person name="Stroehlein A.J."/>
            <person name="Korhonen P.K."/>
            <person name="Lee V.V."/>
            <person name="Ralph S.A."/>
            <person name="Mentink-Kane M."/>
            <person name="You H."/>
            <person name="McManus D.P."/>
            <person name="Tchuente L.T."/>
            <person name="Stothard J.R."/>
            <person name="Kaur P."/>
            <person name="Dudchenko O."/>
            <person name="Aiden E.L."/>
            <person name="Yang B."/>
            <person name="Yang H."/>
            <person name="Emery A.M."/>
            <person name="Webster B.L."/>
            <person name="Brindley P.J."/>
            <person name="Rollinson D."/>
            <person name="Chang B.C.H."/>
            <person name="Gasser R.B."/>
            <person name="Young N.D."/>
        </authorList>
    </citation>
    <scope>NUCLEOTIDE SEQUENCE</scope>
</reference>
<gene>
    <name evidence="2" type="ORF">MS3_00001999</name>
    <name evidence="3" type="ORF">MS3_03785</name>
</gene>
<dbReference type="Proteomes" id="UP000471633">
    <property type="component" value="Unassembled WGS sequence"/>
</dbReference>
<reference evidence="3" key="1">
    <citation type="journal article" date="2012" name="Nat. Genet.">
        <title>Whole-genome sequence of Schistosoma haematobium.</title>
        <authorList>
            <person name="Young N.D."/>
            <person name="Jex A.R."/>
            <person name="Li B."/>
            <person name="Liu S."/>
            <person name="Yang L."/>
            <person name="Xiong Z."/>
            <person name="Li Y."/>
            <person name="Cantacessi C."/>
            <person name="Hall R.S."/>
            <person name="Xu X."/>
            <person name="Chen F."/>
            <person name="Wu X."/>
            <person name="Zerlotini A."/>
            <person name="Oliveira G."/>
            <person name="Hofmann A."/>
            <person name="Zhang G."/>
            <person name="Fang X."/>
            <person name="Kang Y."/>
            <person name="Campbell B.E."/>
            <person name="Loukas A."/>
            <person name="Ranganathan S."/>
            <person name="Rollinson D."/>
            <person name="Rinaldi G."/>
            <person name="Brindley P.J."/>
            <person name="Yang H."/>
            <person name="Wang J."/>
            <person name="Wang J."/>
            <person name="Gasser R.B."/>
        </authorList>
    </citation>
    <scope>NUCLEOTIDE SEQUENCE [LARGE SCALE GENOMIC DNA]</scope>
</reference>
<organism evidence="3">
    <name type="scientific">Schistosoma haematobium</name>
    <name type="common">Blood fluke</name>
    <dbReference type="NCBI Taxonomy" id="6185"/>
    <lineage>
        <taxon>Eukaryota</taxon>
        <taxon>Metazoa</taxon>
        <taxon>Spiralia</taxon>
        <taxon>Lophotrochozoa</taxon>
        <taxon>Platyhelminthes</taxon>
        <taxon>Trematoda</taxon>
        <taxon>Digenea</taxon>
        <taxon>Strigeidida</taxon>
        <taxon>Schistosomatoidea</taxon>
        <taxon>Schistosomatidae</taxon>
        <taxon>Schistosoma</taxon>
    </lineage>
</organism>
<accession>A0A094ZN58</accession>
<protein>
    <submittedName>
        <fullName evidence="3">Uncharacterized protein</fullName>
    </submittedName>
</protein>
<feature type="transmembrane region" description="Helical" evidence="1">
    <location>
        <begin position="85"/>
        <end position="107"/>
    </location>
</feature>
<dbReference type="RefSeq" id="XP_012795292.1">
    <property type="nucleotide sequence ID" value="XM_012939838.2"/>
</dbReference>
<keyword evidence="1" id="KW-1133">Transmembrane helix</keyword>
<feature type="transmembrane region" description="Helical" evidence="1">
    <location>
        <begin position="12"/>
        <end position="34"/>
    </location>
</feature>
<evidence type="ECO:0000313" key="4">
    <source>
        <dbReference type="Proteomes" id="UP000471633"/>
    </source>
</evidence>
<evidence type="ECO:0000313" key="3">
    <source>
        <dbReference type="EMBL" id="KGB35527.1"/>
    </source>
</evidence>
<keyword evidence="4" id="KW-1185">Reference proteome</keyword>
<dbReference type="KEGG" id="shx:MS3_00001999"/>
<evidence type="ECO:0000256" key="1">
    <source>
        <dbReference type="SAM" id="Phobius"/>
    </source>
</evidence>
<sequence length="186" mass="20101">MELTRKKYEVISAAMYHIVAFCVLICASLILIIIQTVFSYCVSAESDLAWPSVLIPFAYIAAFLLILTAGATLTAGLADSDEWDTASVVSCIFPLIVTTAIACTTIQQYVDGSLPKSSMLIMGIINSIIAFLCFIHGTLLCADFRLCINVKVHDSLPTIEIPIPKVTLEDGSVLLDDANCMNSNDV</sequence>
<reference evidence="2" key="3">
    <citation type="submission" date="2021-06" db="EMBL/GenBank/DDBJ databases">
        <title>Chromosome-level genome assembly for S. haematobium.</title>
        <authorList>
            <person name="Stroehlein A.J."/>
        </authorList>
    </citation>
    <scope>NUCLEOTIDE SEQUENCE</scope>
</reference>
<keyword evidence="1" id="KW-0472">Membrane</keyword>
<dbReference type="GeneID" id="24591372"/>
<reference evidence="2" key="2">
    <citation type="journal article" date="2019" name="Gigascience">
        <title>High-quality Schistosoma haematobium genome achieved by single-molecule and long-range sequencing.</title>
        <authorList>
            <person name="Stroehlein A.J."/>
            <person name="Korhonen P.K."/>
            <person name="Chong T.M."/>
            <person name="Lim Y.L."/>
            <person name="Chan K.G."/>
            <person name="Webster B."/>
            <person name="Rollinson D."/>
            <person name="Brindley P.J."/>
            <person name="Gasser R.B."/>
            <person name="Young N.D."/>
        </authorList>
    </citation>
    <scope>NUCLEOTIDE SEQUENCE</scope>
</reference>
<name>A0A094ZN58_SCHHA</name>
<dbReference type="CTD" id="24591372"/>
<dbReference type="AlphaFoldDB" id="A0A094ZN58"/>
<feature type="transmembrane region" description="Helical" evidence="1">
    <location>
        <begin position="54"/>
        <end position="78"/>
    </location>
</feature>
<proteinExistence type="predicted"/>
<feature type="transmembrane region" description="Helical" evidence="1">
    <location>
        <begin position="119"/>
        <end position="142"/>
    </location>
</feature>
<dbReference type="OrthoDB" id="6243311at2759"/>
<dbReference type="EMBL" id="KL250694">
    <property type="protein sequence ID" value="KGB35527.1"/>
    <property type="molecule type" value="Genomic_DNA"/>
</dbReference>
<keyword evidence="1" id="KW-0812">Transmembrane</keyword>